<dbReference type="Gene3D" id="1.20.120.20">
    <property type="entry name" value="Apolipoprotein"/>
    <property type="match status" value="1"/>
</dbReference>
<comment type="caution">
    <text evidence="2">The sequence shown here is derived from an EMBL/GenBank/DDBJ whole genome shotgun (WGS) entry which is preliminary data.</text>
</comment>
<evidence type="ECO:0000313" key="3">
    <source>
        <dbReference type="Proteomes" id="UP000250572"/>
    </source>
</evidence>
<sequence>MFSAAPERSTGESEKNLRPRNLSLPLFSSGSNYEQPTVWLRGSSAIRMGAQDGWGRRSRISTPRYKRCESPAQRHHLVQTPTSKEQSAAMKQFQIAVLLALTVTHGSFAEDGANRMSQYIEKIKAKISHDFREFVNKPVLKEHAESFVEDRQTELEPLAVKIQGQLQDMEERFKPVTENVKENVNPLIASLQQKMESILQMLEEHVNPSSQ</sequence>
<proteinExistence type="predicted"/>
<evidence type="ECO:0000256" key="1">
    <source>
        <dbReference type="SAM" id="MobiDB-lite"/>
    </source>
</evidence>
<name>A0A315UY88_GAMAF</name>
<feature type="region of interest" description="Disordered" evidence="1">
    <location>
        <begin position="1"/>
        <end position="21"/>
    </location>
</feature>
<organism evidence="2 3">
    <name type="scientific">Gambusia affinis</name>
    <name type="common">Western mosquitofish</name>
    <name type="synonym">Heterandria affinis</name>
    <dbReference type="NCBI Taxonomy" id="33528"/>
    <lineage>
        <taxon>Eukaryota</taxon>
        <taxon>Metazoa</taxon>
        <taxon>Chordata</taxon>
        <taxon>Craniata</taxon>
        <taxon>Vertebrata</taxon>
        <taxon>Euteleostomi</taxon>
        <taxon>Actinopterygii</taxon>
        <taxon>Neopterygii</taxon>
        <taxon>Teleostei</taxon>
        <taxon>Neoteleostei</taxon>
        <taxon>Acanthomorphata</taxon>
        <taxon>Ovalentaria</taxon>
        <taxon>Atherinomorphae</taxon>
        <taxon>Cyprinodontiformes</taxon>
        <taxon>Poeciliidae</taxon>
        <taxon>Poeciliinae</taxon>
        <taxon>Gambusia</taxon>
    </lineage>
</organism>
<dbReference type="Proteomes" id="UP000250572">
    <property type="component" value="Unassembled WGS sequence"/>
</dbReference>
<reference evidence="2 3" key="1">
    <citation type="journal article" date="2018" name="G3 (Bethesda)">
        <title>A High-Quality Reference Genome for the Invasive Mosquitofish Gambusia affinis Using a Chicago Library.</title>
        <authorList>
            <person name="Hoffberg S.L."/>
            <person name="Troendle N.J."/>
            <person name="Glenn T.C."/>
            <person name="Mahmud O."/>
            <person name="Louha S."/>
            <person name="Chalopin D."/>
            <person name="Bennetzen J.L."/>
            <person name="Mauricio R."/>
        </authorList>
    </citation>
    <scope>NUCLEOTIDE SEQUENCE [LARGE SCALE GENOMIC DNA]</scope>
    <source>
        <strain evidence="2">NE01/NJP1002.9</strain>
        <tissue evidence="2">Muscle</tissue>
    </source>
</reference>
<accession>A0A315UY88</accession>
<gene>
    <name evidence="2" type="ORF">CCH79_00008749</name>
</gene>
<dbReference type="SUPFAM" id="SSF58113">
    <property type="entry name" value="Apolipoprotein A-I"/>
    <property type="match status" value="1"/>
</dbReference>
<dbReference type="EMBL" id="NHOQ01002733">
    <property type="protein sequence ID" value="PWA15165.1"/>
    <property type="molecule type" value="Genomic_DNA"/>
</dbReference>
<dbReference type="AlphaFoldDB" id="A0A315UY88"/>
<keyword evidence="3" id="KW-1185">Reference proteome</keyword>
<evidence type="ECO:0000313" key="2">
    <source>
        <dbReference type="EMBL" id="PWA15165.1"/>
    </source>
</evidence>
<protein>
    <submittedName>
        <fullName evidence="2">Uncharacterized protein</fullName>
    </submittedName>
</protein>